<dbReference type="FunFam" id="2.60.40.790:FF:000072">
    <property type="entry name" value="Small heat shock protein HSP16.5"/>
    <property type="match status" value="1"/>
</dbReference>
<reference evidence="6" key="1">
    <citation type="journal article" date="2015" name="MBio">
        <title>Genome-Resolved Metagenomic Analysis Reveals Roles for Candidate Phyla and Other Microbial Community Members in Biogeochemical Transformations in Oil Reservoirs.</title>
        <authorList>
            <person name="Hu P."/>
            <person name="Tom L."/>
            <person name="Singh A."/>
            <person name="Thomas B.C."/>
            <person name="Baker B.J."/>
            <person name="Piceno Y.M."/>
            <person name="Andersen G.L."/>
            <person name="Banfield J.F."/>
        </authorList>
    </citation>
    <scope>NUCLEOTIDE SEQUENCE [LARGE SCALE GENOMIC DNA]</scope>
</reference>
<dbReference type="PROSITE" id="PS51203">
    <property type="entry name" value="CS"/>
    <property type="match status" value="1"/>
</dbReference>
<keyword evidence="5" id="KW-0346">Stress response</keyword>
<dbReference type="InterPro" id="IPR008978">
    <property type="entry name" value="HSP20-like_chaperone"/>
</dbReference>
<sequence>MVTKIFKEVIEVARRWWRRDIWDPFDVMREIQEEIDAMFEDIFRGPRLWSYRGFSEPRREFEMRSEGVWREPFVDIFDSGEEFVITAELPGVKKEDIKVRVLEDTVYIEAQVKREQELEKEGAVRIERYYSGYRRTIRLPEEVIPEKAKAKYNNGVLEIRVPKKHPTKKEENGGFEVRIE</sequence>
<evidence type="ECO:0000256" key="2">
    <source>
        <dbReference type="RuleBase" id="RU003616"/>
    </source>
</evidence>
<dbReference type="CDD" id="cd06464">
    <property type="entry name" value="ACD_sHsps-like"/>
    <property type="match status" value="1"/>
</dbReference>
<dbReference type="Gene3D" id="2.60.40.790">
    <property type="match status" value="1"/>
</dbReference>
<dbReference type="InterPro" id="IPR031107">
    <property type="entry name" value="Small_HSP"/>
</dbReference>
<evidence type="ECO:0000259" key="3">
    <source>
        <dbReference type="PROSITE" id="PS01031"/>
    </source>
</evidence>
<dbReference type="AlphaFoldDB" id="A0A101EJQ0"/>
<evidence type="ECO:0000256" key="1">
    <source>
        <dbReference type="PROSITE-ProRule" id="PRU00285"/>
    </source>
</evidence>
<dbReference type="InterPro" id="IPR002068">
    <property type="entry name" value="A-crystallin/Hsp20_dom"/>
</dbReference>
<feature type="domain" description="CS" evidence="4">
    <location>
        <begin position="69"/>
        <end position="180"/>
    </location>
</feature>
<feature type="domain" description="SHSP" evidence="3">
    <location>
        <begin position="64"/>
        <end position="180"/>
    </location>
</feature>
<gene>
    <name evidence="5" type="ORF">XD54_2076</name>
</gene>
<organism evidence="5 6">
    <name type="scientific">Thermococcus sibiricus</name>
    <dbReference type="NCBI Taxonomy" id="172049"/>
    <lineage>
        <taxon>Archaea</taxon>
        <taxon>Methanobacteriati</taxon>
        <taxon>Methanobacteriota</taxon>
        <taxon>Thermococci</taxon>
        <taxon>Thermococcales</taxon>
        <taxon>Thermococcaceae</taxon>
        <taxon>Thermococcus</taxon>
    </lineage>
</organism>
<evidence type="ECO:0000259" key="4">
    <source>
        <dbReference type="PROSITE" id="PS51203"/>
    </source>
</evidence>
<name>A0A101EJQ0_9EURY</name>
<dbReference type="Proteomes" id="UP000053911">
    <property type="component" value="Unassembled WGS sequence"/>
</dbReference>
<evidence type="ECO:0000313" key="5">
    <source>
        <dbReference type="EMBL" id="KUK16634.1"/>
    </source>
</evidence>
<dbReference type="EMBL" id="LGFD01000091">
    <property type="protein sequence ID" value="KUK16634.1"/>
    <property type="molecule type" value="Genomic_DNA"/>
</dbReference>
<dbReference type="Pfam" id="PF00011">
    <property type="entry name" value="HSP20"/>
    <property type="match status" value="1"/>
</dbReference>
<dbReference type="PROSITE" id="PS01031">
    <property type="entry name" value="SHSP"/>
    <property type="match status" value="1"/>
</dbReference>
<dbReference type="InterPro" id="IPR007052">
    <property type="entry name" value="CS_dom"/>
</dbReference>
<dbReference type="SUPFAM" id="SSF49764">
    <property type="entry name" value="HSP20-like chaperones"/>
    <property type="match status" value="1"/>
</dbReference>
<proteinExistence type="inferred from homology"/>
<comment type="similarity">
    <text evidence="1 2">Belongs to the small heat shock protein (HSP20) family.</text>
</comment>
<dbReference type="PANTHER" id="PTHR11527">
    <property type="entry name" value="HEAT-SHOCK PROTEIN 20 FAMILY MEMBER"/>
    <property type="match status" value="1"/>
</dbReference>
<accession>A0A101EJQ0</accession>
<dbReference type="PATRIC" id="fig|172049.5.peg.756"/>
<comment type="caution">
    <text evidence="5">The sequence shown here is derived from an EMBL/GenBank/DDBJ whole genome shotgun (WGS) entry which is preliminary data.</text>
</comment>
<protein>
    <submittedName>
        <fullName evidence="5">Small heat shock protein</fullName>
    </submittedName>
</protein>
<evidence type="ECO:0000313" key="6">
    <source>
        <dbReference type="Proteomes" id="UP000053911"/>
    </source>
</evidence>